<name>A0ABR0VNX9_REHGL</name>
<dbReference type="Pfam" id="PF19160">
    <property type="entry name" value="SPARK"/>
    <property type="match status" value="1"/>
</dbReference>
<keyword evidence="3 6" id="KW-0547">Nucleotide-binding</keyword>
<comment type="caution">
    <text evidence="10">The sequence shown here is derived from an EMBL/GenBank/DDBJ whole genome shotgun (WGS) entry which is preliminary data.</text>
</comment>
<evidence type="ECO:0000256" key="8">
    <source>
        <dbReference type="SAM" id="SignalP"/>
    </source>
</evidence>
<dbReference type="Proteomes" id="UP001318860">
    <property type="component" value="Unassembled WGS sequence"/>
</dbReference>
<dbReference type="Gene3D" id="3.30.200.20">
    <property type="entry name" value="Phosphorylase Kinase, domain 1"/>
    <property type="match status" value="1"/>
</dbReference>
<dbReference type="InterPro" id="IPR008271">
    <property type="entry name" value="Ser/Thr_kinase_AS"/>
</dbReference>
<evidence type="ECO:0000256" key="3">
    <source>
        <dbReference type="ARBA" id="ARBA00022741"/>
    </source>
</evidence>
<keyword evidence="7" id="KW-0812">Transmembrane</keyword>
<sequence>MALYGPAGFLGLLLALVFLELRLPLTMAAPDCPLDLSRSNFTLAATLCSNHEDRGKCCRYINALVAVSISRYANTSSNLGVTSDLSDICLDTISKTFELYGVRRNATVSCGFGTKILVNYECQGRTTVTQMLQSPKFSNVTKNCKAPLSRDNTCRKCLNAGILYLRNLLGPVDNLTLSTCRDATFAAIASQVDYLSTIDIASCFFGIQGLLSPTGVPTRSRTTLVGKEQVTAAELFSACMRVNQNIIVPSFCFPPSLSSPPTSATPPIAASPSQLSLNTPLKKNRHPYHLTIVPGIGIAVTVLAITMVAVLVILIRRKNRELDDTDINDETSPKAIALPARKFQGGPSCMFRKFSYNETKKATNNFNTVIGQGGFGIVYKAEFRDGLVAAVKRMSKVSEQADDDFCREIELLARLHHRHLVALRGFSQGRTPLSWRTRIQIAIDVANALEYLHFYCDPPLCHRDIKSSNILLDENFVAKVADFGLAHASKDGSICFEPVNTDIRGTPGYLDPEYVITQELTEKSDVYSYGVVLLELVTGRRAIQDNKNLIEWSQVFLTSESRITELVDPYLGDTFDFDQLQTVLAIVRWCTEREGRARPSIKQVLRLLYESSDPLHSGFVEAVEDEECEDNESKGRKSRGKNVFFSGDGRCLASSSSTTRSFCSRSFLLEMGSPQSPNNIPSI</sequence>
<keyword evidence="7" id="KW-1133">Transmembrane helix</keyword>
<dbReference type="PROSITE" id="PS00107">
    <property type="entry name" value="PROTEIN_KINASE_ATP"/>
    <property type="match status" value="1"/>
</dbReference>
<feature type="chain" id="PRO_5046538981" description="Protein kinase domain-containing protein" evidence="8">
    <location>
        <begin position="29"/>
        <end position="683"/>
    </location>
</feature>
<dbReference type="SMART" id="SM00220">
    <property type="entry name" value="S_TKc"/>
    <property type="match status" value="1"/>
</dbReference>
<evidence type="ECO:0000256" key="7">
    <source>
        <dbReference type="SAM" id="Phobius"/>
    </source>
</evidence>
<keyword evidence="2" id="KW-0808">Transferase</keyword>
<feature type="signal peptide" evidence="8">
    <location>
        <begin position="1"/>
        <end position="28"/>
    </location>
</feature>
<dbReference type="InterPro" id="IPR043891">
    <property type="entry name" value="SPARK"/>
</dbReference>
<dbReference type="PANTHER" id="PTHR47989:SF36">
    <property type="entry name" value="PROTEIN KINASE DOMAIN-CONTAINING PROTEIN"/>
    <property type="match status" value="1"/>
</dbReference>
<keyword evidence="4" id="KW-0418">Kinase</keyword>
<evidence type="ECO:0000256" key="2">
    <source>
        <dbReference type="ARBA" id="ARBA00022679"/>
    </source>
</evidence>
<evidence type="ECO:0000256" key="6">
    <source>
        <dbReference type="PROSITE-ProRule" id="PRU10141"/>
    </source>
</evidence>
<evidence type="ECO:0000256" key="4">
    <source>
        <dbReference type="ARBA" id="ARBA00022777"/>
    </source>
</evidence>
<keyword evidence="1" id="KW-0723">Serine/threonine-protein kinase</keyword>
<evidence type="ECO:0000256" key="1">
    <source>
        <dbReference type="ARBA" id="ARBA00022527"/>
    </source>
</evidence>
<keyword evidence="5 6" id="KW-0067">ATP-binding</keyword>
<organism evidence="10 11">
    <name type="scientific">Rehmannia glutinosa</name>
    <name type="common">Chinese foxglove</name>
    <dbReference type="NCBI Taxonomy" id="99300"/>
    <lineage>
        <taxon>Eukaryota</taxon>
        <taxon>Viridiplantae</taxon>
        <taxon>Streptophyta</taxon>
        <taxon>Embryophyta</taxon>
        <taxon>Tracheophyta</taxon>
        <taxon>Spermatophyta</taxon>
        <taxon>Magnoliopsida</taxon>
        <taxon>eudicotyledons</taxon>
        <taxon>Gunneridae</taxon>
        <taxon>Pentapetalae</taxon>
        <taxon>asterids</taxon>
        <taxon>lamiids</taxon>
        <taxon>Lamiales</taxon>
        <taxon>Orobanchaceae</taxon>
        <taxon>Rehmannieae</taxon>
        <taxon>Rehmannia</taxon>
    </lineage>
</organism>
<dbReference type="Pfam" id="PF00069">
    <property type="entry name" value="Pkinase"/>
    <property type="match status" value="1"/>
</dbReference>
<proteinExistence type="predicted"/>
<dbReference type="PANTHER" id="PTHR47989">
    <property type="entry name" value="OS01G0750732 PROTEIN"/>
    <property type="match status" value="1"/>
</dbReference>
<evidence type="ECO:0000259" key="9">
    <source>
        <dbReference type="PROSITE" id="PS50011"/>
    </source>
</evidence>
<dbReference type="Gene3D" id="1.10.510.10">
    <property type="entry name" value="Transferase(Phosphotransferase) domain 1"/>
    <property type="match status" value="1"/>
</dbReference>
<keyword evidence="11" id="KW-1185">Reference proteome</keyword>
<dbReference type="SUPFAM" id="SSF56112">
    <property type="entry name" value="Protein kinase-like (PK-like)"/>
    <property type="match status" value="1"/>
</dbReference>
<dbReference type="PROSITE" id="PS00108">
    <property type="entry name" value="PROTEIN_KINASE_ST"/>
    <property type="match status" value="1"/>
</dbReference>
<accession>A0ABR0VNX9</accession>
<feature type="transmembrane region" description="Helical" evidence="7">
    <location>
        <begin position="292"/>
        <end position="315"/>
    </location>
</feature>
<dbReference type="InterPro" id="IPR001245">
    <property type="entry name" value="Ser-Thr/Tyr_kinase_cat_dom"/>
</dbReference>
<dbReference type="EMBL" id="JABTTQ020001077">
    <property type="protein sequence ID" value="KAK6135702.1"/>
    <property type="molecule type" value="Genomic_DNA"/>
</dbReference>
<reference evidence="10 11" key="1">
    <citation type="journal article" date="2021" name="Comput. Struct. Biotechnol. J.">
        <title>De novo genome assembly of the potent medicinal plant Rehmannia glutinosa using nanopore technology.</title>
        <authorList>
            <person name="Ma L."/>
            <person name="Dong C."/>
            <person name="Song C."/>
            <person name="Wang X."/>
            <person name="Zheng X."/>
            <person name="Niu Y."/>
            <person name="Chen S."/>
            <person name="Feng W."/>
        </authorList>
    </citation>
    <scope>NUCLEOTIDE SEQUENCE [LARGE SCALE GENOMIC DNA]</scope>
    <source>
        <strain evidence="10">DH-2019</strain>
    </source>
</reference>
<dbReference type="InterPro" id="IPR017441">
    <property type="entry name" value="Protein_kinase_ATP_BS"/>
</dbReference>
<keyword evidence="7" id="KW-0472">Membrane</keyword>
<evidence type="ECO:0000313" key="11">
    <source>
        <dbReference type="Proteomes" id="UP001318860"/>
    </source>
</evidence>
<gene>
    <name evidence="10" type="ORF">DH2020_030541</name>
</gene>
<dbReference type="InterPro" id="IPR000719">
    <property type="entry name" value="Prot_kinase_dom"/>
</dbReference>
<feature type="domain" description="Protein kinase" evidence="9">
    <location>
        <begin position="364"/>
        <end position="619"/>
    </location>
</feature>
<protein>
    <recommendedName>
        <fullName evidence="9">Protein kinase domain-containing protein</fullName>
    </recommendedName>
</protein>
<feature type="binding site" evidence="6">
    <location>
        <position position="392"/>
    </location>
    <ligand>
        <name>ATP</name>
        <dbReference type="ChEBI" id="CHEBI:30616"/>
    </ligand>
</feature>
<evidence type="ECO:0000313" key="10">
    <source>
        <dbReference type="EMBL" id="KAK6135702.1"/>
    </source>
</evidence>
<dbReference type="PROSITE" id="PS50011">
    <property type="entry name" value="PROTEIN_KINASE_DOM"/>
    <property type="match status" value="1"/>
</dbReference>
<dbReference type="Pfam" id="PF07714">
    <property type="entry name" value="PK_Tyr_Ser-Thr"/>
    <property type="match status" value="1"/>
</dbReference>
<keyword evidence="8" id="KW-0732">Signal</keyword>
<dbReference type="InterPro" id="IPR011009">
    <property type="entry name" value="Kinase-like_dom_sf"/>
</dbReference>
<evidence type="ECO:0000256" key="5">
    <source>
        <dbReference type="ARBA" id="ARBA00022840"/>
    </source>
</evidence>